<accession>A0A8C7JB33</accession>
<dbReference type="GO" id="GO:0033116">
    <property type="term" value="C:endoplasmic reticulum-Golgi intermediate compartment membrane"/>
    <property type="evidence" value="ECO:0007669"/>
    <property type="project" value="UniProtKB-SubCell"/>
</dbReference>
<dbReference type="GO" id="GO:0006888">
    <property type="term" value="P:endoplasmic reticulum to Golgi vesicle-mediated transport"/>
    <property type="evidence" value="ECO:0007669"/>
    <property type="project" value="UniProtKB-UniRule"/>
</dbReference>
<dbReference type="Pfam" id="PF13850">
    <property type="entry name" value="ERGIC_N"/>
    <property type="match status" value="1"/>
</dbReference>
<dbReference type="GO" id="GO:0000139">
    <property type="term" value="C:Golgi membrane"/>
    <property type="evidence" value="ECO:0007669"/>
    <property type="project" value="UniProtKB-SubCell"/>
</dbReference>
<dbReference type="GeneTree" id="ENSGT00530000063113"/>
<evidence type="ECO:0000313" key="10">
    <source>
        <dbReference type="Ensembl" id="ENSOKIP00005085574.1"/>
    </source>
</evidence>
<evidence type="ECO:0000256" key="7">
    <source>
        <dbReference type="RuleBase" id="RU369013"/>
    </source>
</evidence>
<dbReference type="PANTHER" id="PTHR10984">
    <property type="entry name" value="ENDOPLASMIC RETICULUM-GOLGI INTERMEDIATE COMPARTMENT PROTEIN"/>
    <property type="match status" value="1"/>
</dbReference>
<protein>
    <recommendedName>
        <fullName evidence="7">Endoplasmic reticulum-Golgi intermediate compartment protein</fullName>
    </recommendedName>
</protein>
<comment type="function">
    <text evidence="7">Plays a role in transport between endoplasmic reticulum and Golgi.</text>
</comment>
<evidence type="ECO:0000256" key="1">
    <source>
        <dbReference type="ARBA" id="ARBA00004457"/>
    </source>
</evidence>
<name>A0A8C7JB33_ONCKI</name>
<comment type="similarity">
    <text evidence="2 7">Belongs to the ERGIC family.</text>
</comment>
<evidence type="ECO:0000259" key="8">
    <source>
        <dbReference type="Pfam" id="PF07970"/>
    </source>
</evidence>
<sequence length="332" mass="37718">MTWRVVLKKALSLVKELDAFPKVPGSYVETTATGGTVSLIAFTAMALLAFFEFFVYRDTWMKYEYEVDKKNSSKFRINIDITVAMKCQYVGADIVDLAETMITSNGIQYEPVIVNLFLPLPTLLRTLLLIQNRLREELFLQESYSKLQKLITVLFLRPIHHPRGHAHIAALISHDTYDFSHRIDHVSFGEEIPGIINPLDWTEKITSNHNEMFQYFITVVPTKLHTSKVSERVFNHATGSHGVSGIFMKYDTSSLMVSEQHMPLWQFLVRLCGIIGGIFSTTGMVYGFVGFCFNIVCCRFKLGPYKPREVVLPDAHVNNRAALLLTRTGVAL</sequence>
<keyword evidence="3 7" id="KW-0812">Transmembrane</keyword>
<dbReference type="AlphaFoldDB" id="A0A8C7JB33"/>
<keyword evidence="5 7" id="KW-1133">Transmembrane helix</keyword>
<gene>
    <name evidence="10" type="primary">ERGIC2</name>
</gene>
<dbReference type="GO" id="GO:0006890">
    <property type="term" value="P:retrograde vesicle-mediated transport, Golgi to endoplasmic reticulum"/>
    <property type="evidence" value="ECO:0007669"/>
    <property type="project" value="TreeGrafter"/>
</dbReference>
<keyword evidence="11" id="KW-1185">Reference proteome</keyword>
<keyword evidence="7" id="KW-0813">Transport</keyword>
<dbReference type="Pfam" id="PF07970">
    <property type="entry name" value="COPIIcoated_ERV"/>
    <property type="match status" value="1"/>
</dbReference>
<dbReference type="InterPro" id="IPR012936">
    <property type="entry name" value="Erv_C"/>
</dbReference>
<keyword evidence="4 7" id="KW-0931">ER-Golgi transport</keyword>
<keyword evidence="7" id="KW-0333">Golgi apparatus</keyword>
<organism evidence="10 11">
    <name type="scientific">Oncorhynchus kisutch</name>
    <name type="common">Coho salmon</name>
    <name type="synonym">Salmo kisutch</name>
    <dbReference type="NCBI Taxonomy" id="8019"/>
    <lineage>
        <taxon>Eukaryota</taxon>
        <taxon>Metazoa</taxon>
        <taxon>Chordata</taxon>
        <taxon>Craniata</taxon>
        <taxon>Vertebrata</taxon>
        <taxon>Euteleostomi</taxon>
        <taxon>Actinopterygii</taxon>
        <taxon>Neopterygii</taxon>
        <taxon>Teleostei</taxon>
        <taxon>Protacanthopterygii</taxon>
        <taxon>Salmoniformes</taxon>
        <taxon>Salmonidae</taxon>
        <taxon>Salmoninae</taxon>
        <taxon>Oncorhynchus</taxon>
    </lineage>
</organism>
<feature type="domain" description="Endoplasmic reticulum vesicle transporter C-terminal" evidence="8">
    <location>
        <begin position="161"/>
        <end position="285"/>
    </location>
</feature>
<evidence type="ECO:0000256" key="6">
    <source>
        <dbReference type="ARBA" id="ARBA00023136"/>
    </source>
</evidence>
<reference evidence="10" key="2">
    <citation type="submission" date="2025-09" db="UniProtKB">
        <authorList>
            <consortium name="Ensembl"/>
        </authorList>
    </citation>
    <scope>IDENTIFICATION</scope>
</reference>
<dbReference type="PANTHER" id="PTHR10984:SF30">
    <property type="entry name" value="ENDOPLASMIC RETICULUM-GOLGI INTERMEDIATE COMPARTMENT PROTEIN 2"/>
    <property type="match status" value="1"/>
</dbReference>
<evidence type="ECO:0000256" key="4">
    <source>
        <dbReference type="ARBA" id="ARBA00022892"/>
    </source>
</evidence>
<feature type="domain" description="Endoplasmic reticulum vesicle transporter N-terminal" evidence="9">
    <location>
        <begin position="14"/>
        <end position="100"/>
    </location>
</feature>
<dbReference type="InterPro" id="IPR045888">
    <property type="entry name" value="Erv"/>
</dbReference>
<proteinExistence type="inferred from homology"/>
<dbReference type="Proteomes" id="UP000694557">
    <property type="component" value="Unassembled WGS sequence"/>
</dbReference>
<evidence type="ECO:0000256" key="3">
    <source>
        <dbReference type="ARBA" id="ARBA00022692"/>
    </source>
</evidence>
<dbReference type="Ensembl" id="ENSOKIT00005091421.1">
    <property type="protein sequence ID" value="ENSOKIP00005085574.1"/>
    <property type="gene ID" value="ENSOKIG00005037145.1"/>
</dbReference>
<reference evidence="10" key="1">
    <citation type="submission" date="2025-08" db="UniProtKB">
        <authorList>
            <consortium name="Ensembl"/>
        </authorList>
    </citation>
    <scope>IDENTIFICATION</scope>
</reference>
<dbReference type="GO" id="GO:0030134">
    <property type="term" value="C:COPII-coated ER to Golgi transport vesicle"/>
    <property type="evidence" value="ECO:0007669"/>
    <property type="project" value="TreeGrafter"/>
</dbReference>
<keyword evidence="7" id="KW-0256">Endoplasmic reticulum</keyword>
<evidence type="ECO:0000313" key="11">
    <source>
        <dbReference type="Proteomes" id="UP000694557"/>
    </source>
</evidence>
<dbReference type="GO" id="GO:0005789">
    <property type="term" value="C:endoplasmic reticulum membrane"/>
    <property type="evidence" value="ECO:0007669"/>
    <property type="project" value="UniProtKB-SubCell"/>
</dbReference>
<keyword evidence="6 7" id="KW-0472">Membrane</keyword>
<dbReference type="InterPro" id="IPR039542">
    <property type="entry name" value="Erv_N"/>
</dbReference>
<evidence type="ECO:0000259" key="9">
    <source>
        <dbReference type="Pfam" id="PF13850"/>
    </source>
</evidence>
<comment type="subcellular location">
    <subcellularLocation>
        <location evidence="7">Endoplasmic reticulum membrane</location>
        <topology evidence="7">Multi-pass membrane protein</topology>
    </subcellularLocation>
    <subcellularLocation>
        <location evidence="1 7">Endoplasmic reticulum-Golgi intermediate compartment membrane</location>
        <topology evidence="1 7">Multi-pass membrane protein</topology>
    </subcellularLocation>
    <subcellularLocation>
        <location evidence="7">Golgi apparatus membrane</location>
        <topology evidence="7">Multi-pass membrane protein</topology>
    </subcellularLocation>
</comment>
<feature type="transmembrane region" description="Helical" evidence="7">
    <location>
        <begin position="267"/>
        <end position="289"/>
    </location>
</feature>
<feature type="transmembrane region" description="Helical" evidence="7">
    <location>
        <begin position="36"/>
        <end position="56"/>
    </location>
</feature>
<evidence type="ECO:0000256" key="2">
    <source>
        <dbReference type="ARBA" id="ARBA00005648"/>
    </source>
</evidence>
<evidence type="ECO:0000256" key="5">
    <source>
        <dbReference type="ARBA" id="ARBA00022989"/>
    </source>
</evidence>